<dbReference type="OrthoDB" id="9780088at2"/>
<feature type="transmembrane region" description="Helical" evidence="6">
    <location>
        <begin position="160"/>
        <end position="183"/>
    </location>
</feature>
<keyword evidence="4 6" id="KW-1133">Transmembrane helix</keyword>
<evidence type="ECO:0000313" key="7">
    <source>
        <dbReference type="EMBL" id="SDG52885.1"/>
    </source>
</evidence>
<dbReference type="InterPro" id="IPR001248">
    <property type="entry name" value="Pur-cyt_permease"/>
</dbReference>
<dbReference type="GO" id="GO:0005886">
    <property type="term" value="C:plasma membrane"/>
    <property type="evidence" value="ECO:0007669"/>
    <property type="project" value="TreeGrafter"/>
</dbReference>
<evidence type="ECO:0000256" key="2">
    <source>
        <dbReference type="ARBA" id="ARBA00008974"/>
    </source>
</evidence>
<feature type="transmembrane region" description="Helical" evidence="6">
    <location>
        <begin position="436"/>
        <end position="456"/>
    </location>
</feature>
<feature type="transmembrane region" description="Helical" evidence="6">
    <location>
        <begin position="462"/>
        <end position="478"/>
    </location>
</feature>
<feature type="transmembrane region" description="Helical" evidence="6">
    <location>
        <begin position="236"/>
        <end position="254"/>
    </location>
</feature>
<keyword evidence="3 6" id="KW-0812">Transmembrane</keyword>
<dbReference type="Pfam" id="PF02133">
    <property type="entry name" value="Transp_cyt_pur"/>
    <property type="match status" value="1"/>
</dbReference>
<sequence>MEHKDVLVRQEQIDAFKERGYTNEDILPNKPDQRHMSTINYFTLWMGSVHNIPNYLTVGGFLALGVAPIHVFFAIILAGLAVAGLMTINGKAGSMYGIPFSIHLRSVYGSAGSKLPGFLRGVVAAIAWFGVQNYAGSKALLILIGRIWPEFLNIGAGTTILGLSVPAFLSFVVFFLANVMIGLGGGRVLNKFTAILNPLIYVVFGGMVVWGLRVAGGFGPIFDHVTNASQTVSTPLAYLIIIASTLSVWAAPGVSVSDFTQNATSTKAQTIGQTLSLMVGYVIFAFASITVLNGAAITGVSHQGDVLQIINQWDSMPAILLASFVLLMTTVSTNATGNIIPAAYQLTALLPKKINYRRGVIIASIISFIIMPWKFMESGSVILVFLNYIGSLLGPVAGVMIAHFYFVVKQKIDLNLLYYSPEQAAANPYSGVNKKAYIATLCGFIVSIVGQFIPALEFLSQISWIDGFIVGLLIYLVLNRAE</sequence>
<keyword evidence="8" id="KW-1185">Reference proteome</keyword>
<dbReference type="InterPro" id="IPR045225">
    <property type="entry name" value="Uracil/uridine/allantoin_perm"/>
</dbReference>
<feature type="transmembrane region" description="Helical" evidence="6">
    <location>
        <begin position="318"/>
        <end position="344"/>
    </location>
</feature>
<feature type="transmembrane region" description="Helical" evidence="6">
    <location>
        <begin position="356"/>
        <end position="375"/>
    </location>
</feature>
<dbReference type="STRING" id="120956.SAMN05421791_11316"/>
<dbReference type="Gene3D" id="1.10.4160.10">
    <property type="entry name" value="Hydantoin permease"/>
    <property type="match status" value="1"/>
</dbReference>
<organism evidence="7 8">
    <name type="scientific">Facklamia miroungae</name>
    <dbReference type="NCBI Taxonomy" id="120956"/>
    <lineage>
        <taxon>Bacteria</taxon>
        <taxon>Bacillati</taxon>
        <taxon>Bacillota</taxon>
        <taxon>Bacilli</taxon>
        <taxon>Lactobacillales</taxon>
        <taxon>Aerococcaceae</taxon>
        <taxon>Facklamia</taxon>
    </lineage>
</organism>
<evidence type="ECO:0000256" key="4">
    <source>
        <dbReference type="ARBA" id="ARBA00022989"/>
    </source>
</evidence>
<evidence type="ECO:0000313" key="8">
    <source>
        <dbReference type="Proteomes" id="UP000199708"/>
    </source>
</evidence>
<dbReference type="Proteomes" id="UP000199708">
    <property type="component" value="Unassembled WGS sequence"/>
</dbReference>
<dbReference type="PANTHER" id="PTHR30618">
    <property type="entry name" value="NCS1 FAMILY PURINE/PYRIMIDINE TRANSPORTER"/>
    <property type="match status" value="1"/>
</dbReference>
<evidence type="ECO:0000256" key="6">
    <source>
        <dbReference type="SAM" id="Phobius"/>
    </source>
</evidence>
<feature type="transmembrane region" description="Helical" evidence="6">
    <location>
        <begin position="55"/>
        <end position="88"/>
    </location>
</feature>
<accession>A0A1G7UZ54</accession>
<dbReference type="AlphaFoldDB" id="A0A1G7UZ54"/>
<dbReference type="RefSeq" id="WP_090290443.1">
    <property type="nucleotide sequence ID" value="NZ_FNCK01000013.1"/>
</dbReference>
<gene>
    <name evidence="7" type="ORF">SAMN05421791_11316</name>
</gene>
<comment type="subcellular location">
    <subcellularLocation>
        <location evidence="1">Membrane</location>
        <topology evidence="1">Multi-pass membrane protein</topology>
    </subcellularLocation>
</comment>
<dbReference type="GO" id="GO:0015205">
    <property type="term" value="F:nucleobase transmembrane transporter activity"/>
    <property type="evidence" value="ECO:0007669"/>
    <property type="project" value="TreeGrafter"/>
</dbReference>
<dbReference type="EMBL" id="FNCK01000013">
    <property type="protein sequence ID" value="SDG52885.1"/>
    <property type="molecule type" value="Genomic_DNA"/>
</dbReference>
<feature type="transmembrane region" description="Helical" evidence="6">
    <location>
        <begin position="195"/>
        <end position="216"/>
    </location>
</feature>
<feature type="transmembrane region" description="Helical" evidence="6">
    <location>
        <begin position="275"/>
        <end position="298"/>
    </location>
</feature>
<comment type="similarity">
    <text evidence="2">Belongs to the purine-cytosine permease (2.A.39) family.</text>
</comment>
<proteinExistence type="inferred from homology"/>
<dbReference type="PANTHER" id="PTHR30618:SF0">
    <property type="entry name" value="PURINE-URACIL PERMEASE NCS1"/>
    <property type="match status" value="1"/>
</dbReference>
<feature type="transmembrane region" description="Helical" evidence="6">
    <location>
        <begin position="381"/>
        <end position="408"/>
    </location>
</feature>
<protein>
    <submittedName>
        <fullName evidence="7">Allantoin permease</fullName>
    </submittedName>
</protein>
<evidence type="ECO:0000256" key="3">
    <source>
        <dbReference type="ARBA" id="ARBA00022692"/>
    </source>
</evidence>
<keyword evidence="5 6" id="KW-0472">Membrane</keyword>
<feature type="transmembrane region" description="Helical" evidence="6">
    <location>
        <begin position="122"/>
        <end position="148"/>
    </location>
</feature>
<dbReference type="NCBIfam" id="NF008476">
    <property type="entry name" value="PRK11375.1"/>
    <property type="match status" value="1"/>
</dbReference>
<evidence type="ECO:0000256" key="1">
    <source>
        <dbReference type="ARBA" id="ARBA00004141"/>
    </source>
</evidence>
<reference evidence="7 8" key="1">
    <citation type="submission" date="2016-10" db="EMBL/GenBank/DDBJ databases">
        <authorList>
            <person name="de Groot N.N."/>
        </authorList>
    </citation>
    <scope>NUCLEOTIDE SEQUENCE [LARGE SCALE GENOMIC DNA]</scope>
    <source>
        <strain evidence="7 8">ATCC BAA-466</strain>
    </source>
</reference>
<evidence type="ECO:0000256" key="5">
    <source>
        <dbReference type="ARBA" id="ARBA00023136"/>
    </source>
</evidence>
<name>A0A1G7UZ54_9LACT</name>